<organism evidence="5 6">
    <name type="scientific">Lujinxingia sediminis</name>
    <dbReference type="NCBI Taxonomy" id="2480984"/>
    <lineage>
        <taxon>Bacteria</taxon>
        <taxon>Deltaproteobacteria</taxon>
        <taxon>Bradymonadales</taxon>
        <taxon>Lujinxingiaceae</taxon>
        <taxon>Lujinxingia</taxon>
    </lineage>
</organism>
<evidence type="ECO:0000256" key="1">
    <source>
        <dbReference type="ARBA" id="ARBA00022536"/>
    </source>
</evidence>
<keyword evidence="3" id="KW-1015">Disulfide bond</keyword>
<comment type="caution">
    <text evidence="5">The sequence shown here is derived from an EMBL/GenBank/DDBJ whole genome shotgun (WGS) entry which is preliminary data.</text>
</comment>
<keyword evidence="2" id="KW-0677">Repeat</keyword>
<dbReference type="InterPro" id="IPR056820">
    <property type="entry name" value="TEN_TTR-like"/>
</dbReference>
<dbReference type="RefSeq" id="WP_127781483.1">
    <property type="nucleotide sequence ID" value="NZ_SADD01000037.1"/>
</dbReference>
<dbReference type="EMBL" id="SADD01000037">
    <property type="protein sequence ID" value="RVU40210.1"/>
    <property type="molecule type" value="Genomic_DNA"/>
</dbReference>
<name>A0ABY0CMG8_9DELT</name>
<dbReference type="PANTHER" id="PTHR11219">
    <property type="entry name" value="TENEURIN AND N-ACETYLGLUCOSAMINE-1-PHOSPHODIESTER ALPHA-N-ACETYLGLUCOSAMINIDASE"/>
    <property type="match status" value="1"/>
</dbReference>
<protein>
    <recommendedName>
        <fullName evidence="4">Teneurin TTR-like domain-containing protein</fullName>
    </recommendedName>
</protein>
<keyword evidence="1" id="KW-0245">EGF-like domain</keyword>
<accession>A0ABY0CMG8</accession>
<dbReference type="Pfam" id="PF25020">
    <property type="entry name" value="TTR_TEN1-4"/>
    <property type="match status" value="1"/>
</dbReference>
<gene>
    <name evidence="5" type="ORF">EA187_20185</name>
</gene>
<evidence type="ECO:0000313" key="5">
    <source>
        <dbReference type="EMBL" id="RVU40210.1"/>
    </source>
</evidence>
<keyword evidence="6" id="KW-1185">Reference proteome</keyword>
<dbReference type="InterPro" id="IPR051216">
    <property type="entry name" value="Teneurin"/>
</dbReference>
<proteinExistence type="predicted"/>
<evidence type="ECO:0000256" key="2">
    <source>
        <dbReference type="ARBA" id="ARBA00022737"/>
    </source>
</evidence>
<feature type="domain" description="Teneurin TTR-like" evidence="4">
    <location>
        <begin position="53"/>
        <end position="136"/>
    </location>
</feature>
<evidence type="ECO:0000259" key="4">
    <source>
        <dbReference type="Pfam" id="PF25020"/>
    </source>
</evidence>
<dbReference type="Proteomes" id="UP000282926">
    <property type="component" value="Unassembled WGS sequence"/>
</dbReference>
<reference evidence="5 6" key="1">
    <citation type="submission" date="2019-01" db="EMBL/GenBank/DDBJ databases">
        <title>Lujinxingia litoralis gen. nov., sp. nov. and Lujinxingia sediminis gen. nov., sp. nov., new members in the order Bradymonadales, isolated from coastal sediment.</title>
        <authorList>
            <person name="Li C.-M."/>
        </authorList>
    </citation>
    <scope>NUCLEOTIDE SEQUENCE [LARGE SCALE GENOMIC DNA]</scope>
    <source>
        <strain evidence="5 6">SEH01</strain>
    </source>
</reference>
<evidence type="ECO:0000313" key="6">
    <source>
        <dbReference type="Proteomes" id="UP000282926"/>
    </source>
</evidence>
<dbReference type="PANTHER" id="PTHR11219:SF69">
    <property type="entry name" value="TENEURIN-A"/>
    <property type="match status" value="1"/>
</dbReference>
<evidence type="ECO:0000256" key="3">
    <source>
        <dbReference type="ARBA" id="ARBA00023157"/>
    </source>
</evidence>
<sequence length="532" mass="58121">MHRHDSCRFEPLDPATLVQNIGAAEISSFYESVKFLVEGRNPVLRGVDVDRLNKADVSVIRAQILDRDLQPLAGVRARVPGKPHYGYTFSRSDGWVDFLVNSAEGDLVIRFEDNNVLGVDAEVEAESNAFSNGRTVVATPQDSVVTTVRAGEAALIDSSQVSDADGVRVSRAFVQSGTKARVRLADGRIAVLEEFNVRATEYTVGETGPAAMPGLLPDESGYTYAVEMSVDELRDVEIDTVEFDKPVSLYVNNFLGFPVGSVVPSGTYDRQQSKSWKPNDNGVVVAIVDGGFDVDGDGTKDSGAALIELGVTTEEVRSVVGAYGDGTELWRAPVVHFSPHDLNWPTEFPPDAIPLEPEEVPDFPPKPEEDPCEQSGSIIECENRVVAHNVAVPGTNFSLWYRSDRVPGKGRSLVVRLSGDSVPASLKRIEAKVMVAGREFTHQTDPGPNLTWTFDWDGTNAYGQTVTREVPVRVQVDYIYDVRYVIPADAEQAFGVPGQALQELREARIERAYSQVFRGRLGAYDNRASVIG</sequence>